<dbReference type="RefSeq" id="WP_394844812.1">
    <property type="nucleotide sequence ID" value="NZ_CP089982.1"/>
</dbReference>
<evidence type="ECO:0000256" key="1">
    <source>
        <dbReference type="SAM" id="MobiDB-lite"/>
    </source>
</evidence>
<protein>
    <submittedName>
        <fullName evidence="3">Uncharacterized protein</fullName>
    </submittedName>
</protein>
<proteinExistence type="predicted"/>
<feature type="signal peptide" evidence="2">
    <location>
        <begin position="1"/>
        <end position="26"/>
    </location>
</feature>
<reference evidence="3 4" key="1">
    <citation type="submission" date="2021-12" db="EMBL/GenBank/DDBJ databases">
        <title>Discovery of the Pendulisporaceae a myxobacterial family with distinct sporulation behavior and unique specialized metabolism.</title>
        <authorList>
            <person name="Garcia R."/>
            <person name="Popoff A."/>
            <person name="Bader C.D."/>
            <person name="Loehr J."/>
            <person name="Walesch S."/>
            <person name="Walt C."/>
            <person name="Boldt J."/>
            <person name="Bunk B."/>
            <person name="Haeckl F.J.F.P.J."/>
            <person name="Gunesch A.P."/>
            <person name="Birkelbach J."/>
            <person name="Nuebel U."/>
            <person name="Pietschmann T."/>
            <person name="Bach T."/>
            <person name="Mueller R."/>
        </authorList>
    </citation>
    <scope>NUCLEOTIDE SEQUENCE [LARGE SCALE GENOMIC DNA]</scope>
    <source>
        <strain evidence="3 4">MSr12523</strain>
    </source>
</reference>
<dbReference type="EMBL" id="CP089982">
    <property type="protein sequence ID" value="WXA94210.1"/>
    <property type="molecule type" value="Genomic_DNA"/>
</dbReference>
<organism evidence="3 4">
    <name type="scientific">Pendulispora brunnea</name>
    <dbReference type="NCBI Taxonomy" id="2905690"/>
    <lineage>
        <taxon>Bacteria</taxon>
        <taxon>Pseudomonadati</taxon>
        <taxon>Myxococcota</taxon>
        <taxon>Myxococcia</taxon>
        <taxon>Myxococcales</taxon>
        <taxon>Sorangiineae</taxon>
        <taxon>Pendulisporaceae</taxon>
        <taxon>Pendulispora</taxon>
    </lineage>
</organism>
<name>A0ABZ2K9G8_9BACT</name>
<evidence type="ECO:0000256" key="2">
    <source>
        <dbReference type="SAM" id="SignalP"/>
    </source>
</evidence>
<gene>
    <name evidence="3" type="ORF">LZC95_48170</name>
</gene>
<feature type="chain" id="PRO_5046291503" evidence="2">
    <location>
        <begin position="27"/>
        <end position="250"/>
    </location>
</feature>
<sequence>MDWIVRSSTASALCGLVTSIALWSLAGPGCSSSSDSANETDAGAPDAVVSDGGTPVWPDEWSADILWSEIDANGSKSNTWTGHVSYNWKLRAMRTDVVPPEGGIPGPPIGKAGSMLMRNGKIYFIPTGERCFVSADFGAPRPNWLGEAHAVLAPGTATLAVSRWIVDSTQLDGGLQGCFTYALGRADGTPRLFGGSATCQEWPKGSFIEYANFTTRALPDSAFDVPPDCAAEGGAVGGETGCHACHDAPN</sequence>
<keyword evidence="2" id="KW-0732">Signal</keyword>
<evidence type="ECO:0000313" key="3">
    <source>
        <dbReference type="EMBL" id="WXA94210.1"/>
    </source>
</evidence>
<evidence type="ECO:0000313" key="4">
    <source>
        <dbReference type="Proteomes" id="UP001379533"/>
    </source>
</evidence>
<feature type="region of interest" description="Disordered" evidence="1">
    <location>
        <begin position="33"/>
        <end position="54"/>
    </location>
</feature>
<accession>A0ABZ2K9G8</accession>
<keyword evidence="4" id="KW-1185">Reference proteome</keyword>
<dbReference type="Proteomes" id="UP001379533">
    <property type="component" value="Chromosome"/>
</dbReference>